<keyword evidence="3" id="KW-1185">Reference proteome</keyword>
<reference evidence="2 3" key="1">
    <citation type="submission" date="2018-10" db="EMBL/GenBank/DDBJ databases">
        <title>Genomic Encyclopedia of Archaeal and Bacterial Type Strains, Phase II (KMG-II): from individual species to whole genera.</title>
        <authorList>
            <person name="Goeker M."/>
        </authorList>
    </citation>
    <scope>NUCLEOTIDE SEQUENCE [LARGE SCALE GENOMIC DNA]</scope>
    <source>
        <strain evidence="2 3">DSM 25217</strain>
    </source>
</reference>
<evidence type="ECO:0000313" key="3">
    <source>
        <dbReference type="Proteomes" id="UP000271227"/>
    </source>
</evidence>
<evidence type="ECO:0000313" key="2">
    <source>
        <dbReference type="EMBL" id="RMB04755.1"/>
    </source>
</evidence>
<proteinExistence type="predicted"/>
<sequence>MLNTEYLGHKSEPRTITVERGQVLLFAKAIGETNPIYLDEEAAKAAGHPNILAPPTFGACLKFLAPAETPTYEQLGLDYKGLLHAEEKIDYFLPIHVGQELTLLTEITDMYDKKGGALEFLLRETNVYNDAQALVQKVTTTTVMRRSV</sequence>
<accession>A0A3M0C768</accession>
<dbReference type="PIRSF" id="PIRSF018072">
    <property type="entry name" value="UCP018072"/>
    <property type="match status" value="1"/>
</dbReference>
<dbReference type="Gene3D" id="3.10.129.10">
    <property type="entry name" value="Hotdog Thioesterase"/>
    <property type="match status" value="1"/>
</dbReference>
<dbReference type="OrthoDB" id="5522043at2"/>
<dbReference type="AlphaFoldDB" id="A0A3M0C768"/>
<gene>
    <name evidence="2" type="ORF">BXY39_2319</name>
</gene>
<name>A0A3M0C768_9PROT</name>
<comment type="caution">
    <text evidence="2">The sequence shown here is derived from an EMBL/GenBank/DDBJ whole genome shotgun (WGS) entry which is preliminary data.</text>
</comment>
<organism evidence="2 3">
    <name type="scientific">Eilatimonas milleporae</name>
    <dbReference type="NCBI Taxonomy" id="911205"/>
    <lineage>
        <taxon>Bacteria</taxon>
        <taxon>Pseudomonadati</taxon>
        <taxon>Pseudomonadota</taxon>
        <taxon>Alphaproteobacteria</taxon>
        <taxon>Kordiimonadales</taxon>
        <taxon>Kordiimonadaceae</taxon>
        <taxon>Eilatimonas</taxon>
    </lineage>
</organism>
<dbReference type="InParanoid" id="A0A3M0C768"/>
<dbReference type="InterPro" id="IPR016709">
    <property type="entry name" value="HadA-like"/>
</dbReference>
<dbReference type="Pfam" id="PF13452">
    <property type="entry name" value="FAS1_DH_region"/>
    <property type="match status" value="1"/>
</dbReference>
<feature type="domain" description="FAS1-like dehydratase" evidence="1">
    <location>
        <begin position="7"/>
        <end position="135"/>
    </location>
</feature>
<dbReference type="SUPFAM" id="SSF54637">
    <property type="entry name" value="Thioesterase/thiol ester dehydrase-isomerase"/>
    <property type="match status" value="1"/>
</dbReference>
<dbReference type="RefSeq" id="WP_121939026.1">
    <property type="nucleotide sequence ID" value="NZ_REFR01000012.1"/>
</dbReference>
<dbReference type="Proteomes" id="UP000271227">
    <property type="component" value="Unassembled WGS sequence"/>
</dbReference>
<protein>
    <submittedName>
        <fullName evidence="2">Acyl dehydratase</fullName>
    </submittedName>
</protein>
<dbReference type="InterPro" id="IPR029069">
    <property type="entry name" value="HotDog_dom_sf"/>
</dbReference>
<dbReference type="EMBL" id="REFR01000012">
    <property type="protein sequence ID" value="RMB04755.1"/>
    <property type="molecule type" value="Genomic_DNA"/>
</dbReference>
<dbReference type="CDD" id="cd03441">
    <property type="entry name" value="R_hydratase_like"/>
    <property type="match status" value="1"/>
</dbReference>
<evidence type="ECO:0000259" key="1">
    <source>
        <dbReference type="Pfam" id="PF13452"/>
    </source>
</evidence>
<dbReference type="InterPro" id="IPR039569">
    <property type="entry name" value="FAS1-like_DH_region"/>
</dbReference>